<name>A0A9D2CJX0_9BACE</name>
<feature type="domain" description="RecX second three-helical" evidence="5">
    <location>
        <begin position="55"/>
        <end position="91"/>
    </location>
</feature>
<dbReference type="Proteomes" id="UP000886851">
    <property type="component" value="Unassembled WGS sequence"/>
</dbReference>
<accession>A0A9D2CJX0</accession>
<dbReference type="Gene3D" id="1.10.10.10">
    <property type="entry name" value="Winged helix-like DNA-binding domain superfamily/Winged helix DNA-binding domain"/>
    <property type="match status" value="1"/>
</dbReference>
<dbReference type="GO" id="GO:0006282">
    <property type="term" value="P:regulation of DNA repair"/>
    <property type="evidence" value="ECO:0007669"/>
    <property type="project" value="InterPro"/>
</dbReference>
<dbReference type="Pfam" id="PF02631">
    <property type="entry name" value="RecX_HTH2"/>
    <property type="match status" value="1"/>
</dbReference>
<comment type="caution">
    <text evidence="7">The sequence shown here is derived from an EMBL/GenBank/DDBJ whole genome shotgun (WGS) entry which is preliminary data.</text>
</comment>
<evidence type="ECO:0000313" key="8">
    <source>
        <dbReference type="Proteomes" id="UP000886851"/>
    </source>
</evidence>
<keyword evidence="4" id="KW-0963">Cytoplasm</keyword>
<evidence type="ECO:0000313" key="7">
    <source>
        <dbReference type="EMBL" id="HIY88327.1"/>
    </source>
</evidence>
<evidence type="ECO:0000256" key="1">
    <source>
        <dbReference type="ARBA" id="ARBA00004496"/>
    </source>
</evidence>
<protein>
    <recommendedName>
        <fullName evidence="3">Regulatory protein RecX</fullName>
    </recommendedName>
</protein>
<evidence type="ECO:0000256" key="3">
    <source>
        <dbReference type="ARBA" id="ARBA00018111"/>
    </source>
</evidence>
<dbReference type="InterPro" id="IPR003783">
    <property type="entry name" value="Regulatory_RecX"/>
</dbReference>
<gene>
    <name evidence="7" type="ORF">H9824_06450</name>
</gene>
<dbReference type="InterPro" id="IPR053924">
    <property type="entry name" value="RecX_HTH_2nd"/>
</dbReference>
<dbReference type="InterPro" id="IPR053925">
    <property type="entry name" value="RecX_HTH_3rd"/>
</dbReference>
<feature type="domain" description="RecX third three-helical" evidence="6">
    <location>
        <begin position="103"/>
        <end position="149"/>
    </location>
</feature>
<sequence length="159" mass="18821">MTEINETEAQKRMEAYCASAEHCRTEVTDKLLRWGLPYDTANRIVDKLEQEKFIDEERYCNAFIHDKFRFAKWGKQKIDQALRLKKIDPYTYRPLLNRIDPQEYHTTLQALLDAKRRSLRSGSDYERNGKLIRFALSRGFAADDIRQCIDLPDENESLD</sequence>
<organism evidence="7 8">
    <name type="scientific">Candidatus Bacteroides pullicola</name>
    <dbReference type="NCBI Taxonomy" id="2838475"/>
    <lineage>
        <taxon>Bacteria</taxon>
        <taxon>Pseudomonadati</taxon>
        <taxon>Bacteroidota</taxon>
        <taxon>Bacteroidia</taxon>
        <taxon>Bacteroidales</taxon>
        <taxon>Bacteroidaceae</taxon>
        <taxon>Bacteroides</taxon>
    </lineage>
</organism>
<dbReference type="PANTHER" id="PTHR33602:SF1">
    <property type="entry name" value="REGULATORY PROTEIN RECX FAMILY PROTEIN"/>
    <property type="match status" value="1"/>
</dbReference>
<dbReference type="GO" id="GO:0005737">
    <property type="term" value="C:cytoplasm"/>
    <property type="evidence" value="ECO:0007669"/>
    <property type="project" value="UniProtKB-SubCell"/>
</dbReference>
<proteinExistence type="inferred from homology"/>
<evidence type="ECO:0000256" key="2">
    <source>
        <dbReference type="ARBA" id="ARBA00009695"/>
    </source>
</evidence>
<dbReference type="PANTHER" id="PTHR33602">
    <property type="entry name" value="REGULATORY PROTEIN RECX FAMILY PROTEIN"/>
    <property type="match status" value="1"/>
</dbReference>
<comment type="similarity">
    <text evidence="2">Belongs to the RecX family.</text>
</comment>
<dbReference type="InterPro" id="IPR036388">
    <property type="entry name" value="WH-like_DNA-bd_sf"/>
</dbReference>
<evidence type="ECO:0000259" key="6">
    <source>
        <dbReference type="Pfam" id="PF21981"/>
    </source>
</evidence>
<dbReference type="EMBL" id="DXCV01000046">
    <property type="protein sequence ID" value="HIY88327.1"/>
    <property type="molecule type" value="Genomic_DNA"/>
</dbReference>
<evidence type="ECO:0000256" key="4">
    <source>
        <dbReference type="ARBA" id="ARBA00022490"/>
    </source>
</evidence>
<reference evidence="7" key="2">
    <citation type="submission" date="2021-04" db="EMBL/GenBank/DDBJ databases">
        <authorList>
            <person name="Gilroy R."/>
        </authorList>
    </citation>
    <scope>NUCLEOTIDE SEQUENCE</scope>
    <source>
        <strain evidence="7">Gambia2-208</strain>
    </source>
</reference>
<reference evidence="7" key="1">
    <citation type="journal article" date="2021" name="PeerJ">
        <title>Extensive microbial diversity within the chicken gut microbiome revealed by metagenomics and culture.</title>
        <authorList>
            <person name="Gilroy R."/>
            <person name="Ravi A."/>
            <person name="Getino M."/>
            <person name="Pursley I."/>
            <person name="Horton D.L."/>
            <person name="Alikhan N.F."/>
            <person name="Baker D."/>
            <person name="Gharbi K."/>
            <person name="Hall N."/>
            <person name="Watson M."/>
            <person name="Adriaenssens E.M."/>
            <person name="Foster-Nyarko E."/>
            <person name="Jarju S."/>
            <person name="Secka A."/>
            <person name="Antonio M."/>
            <person name="Oren A."/>
            <person name="Chaudhuri R.R."/>
            <person name="La Ragione R."/>
            <person name="Hildebrand F."/>
            <person name="Pallen M.J."/>
        </authorList>
    </citation>
    <scope>NUCLEOTIDE SEQUENCE</scope>
    <source>
        <strain evidence="7">Gambia2-208</strain>
    </source>
</reference>
<comment type="subcellular location">
    <subcellularLocation>
        <location evidence="1">Cytoplasm</location>
    </subcellularLocation>
</comment>
<dbReference type="Pfam" id="PF21981">
    <property type="entry name" value="RecX_HTH3"/>
    <property type="match status" value="1"/>
</dbReference>
<evidence type="ECO:0000259" key="5">
    <source>
        <dbReference type="Pfam" id="PF02631"/>
    </source>
</evidence>
<dbReference type="AlphaFoldDB" id="A0A9D2CJX0"/>